<name>J8ZYE8_EDHAE</name>
<dbReference type="VEuPathDB" id="MicrosporidiaDB:EDEG_01121"/>
<reference evidence="2" key="2">
    <citation type="submission" date="2015-07" db="EMBL/GenBank/DDBJ databases">
        <title>Contrasting host-pathogen interactions and genome evolution in two generalist and specialist microsporidian pathogens of mosquitoes.</title>
        <authorList>
            <consortium name="The Broad Institute Genomics Platform"/>
            <consortium name="The Broad Institute Genome Sequencing Center for Infectious Disease"/>
            <person name="Cuomo C.A."/>
            <person name="Sanscrainte N.D."/>
            <person name="Goldberg J.M."/>
            <person name="Heiman D."/>
            <person name="Young S."/>
            <person name="Zeng Q."/>
            <person name="Becnel J.J."/>
            <person name="Birren B.W."/>
        </authorList>
    </citation>
    <scope>NUCLEOTIDE SEQUENCE [LARGE SCALE GENOMIC DNA]</scope>
    <source>
        <strain evidence="2">USNM 41457</strain>
    </source>
</reference>
<gene>
    <name evidence="1" type="ORF">EDEG_01121</name>
</gene>
<proteinExistence type="predicted"/>
<dbReference type="HOGENOM" id="CLU_1372201_0_0_1"/>
<dbReference type="InParanoid" id="J8ZYE8"/>
<evidence type="ECO:0000313" key="2">
    <source>
        <dbReference type="Proteomes" id="UP000003163"/>
    </source>
</evidence>
<dbReference type="Proteomes" id="UP000003163">
    <property type="component" value="Unassembled WGS sequence"/>
</dbReference>
<evidence type="ECO:0000313" key="1">
    <source>
        <dbReference type="EMBL" id="EJW04673.1"/>
    </source>
</evidence>
<reference evidence="1 2" key="1">
    <citation type="submission" date="2011-08" db="EMBL/GenBank/DDBJ databases">
        <authorList>
            <person name="Liu Z.J."/>
            <person name="Shi F.L."/>
            <person name="Lu J.Q."/>
            <person name="Li M."/>
            <person name="Wang Z.L."/>
        </authorList>
    </citation>
    <scope>NUCLEOTIDE SEQUENCE [LARGE SCALE GENOMIC DNA]</scope>
    <source>
        <strain evidence="1 2">USNM 41457</strain>
    </source>
</reference>
<protein>
    <submittedName>
        <fullName evidence="1">Uncharacterized protein</fullName>
    </submittedName>
</protein>
<keyword evidence="2" id="KW-1185">Reference proteome</keyword>
<dbReference type="AlphaFoldDB" id="J8ZYE8"/>
<accession>J8ZYE8</accession>
<sequence>MKEVSYQIDKNLKDISENSKIYKKQKNINHFLFQIMCNNGLTIHDILDSKFDISVEVFRENKDSDEKIENYNLGTKKFEFQIDYGYTTNSVSEYSVHIKKTVQFLLLHNINQANKKKNCFPFSLETTHVKKLKIIMVFTRLLQIYLVDFVSDEVGDGFNYFGFFCLHKNLDLSKKFGITLRKKIRHMKGMITIKKINRV</sequence>
<organism evidence="1 2">
    <name type="scientific">Edhazardia aedis (strain USNM 41457)</name>
    <name type="common">Microsporidian parasite</name>
    <dbReference type="NCBI Taxonomy" id="1003232"/>
    <lineage>
        <taxon>Eukaryota</taxon>
        <taxon>Fungi</taxon>
        <taxon>Fungi incertae sedis</taxon>
        <taxon>Microsporidia</taxon>
        <taxon>Edhazardia</taxon>
    </lineage>
</organism>
<dbReference type="EMBL" id="AFBI03000015">
    <property type="protein sequence ID" value="EJW04673.1"/>
    <property type="molecule type" value="Genomic_DNA"/>
</dbReference>
<comment type="caution">
    <text evidence="1">The sequence shown here is derived from an EMBL/GenBank/DDBJ whole genome shotgun (WGS) entry which is preliminary data.</text>
</comment>